<dbReference type="VEuPathDB" id="MicrosporidiaDB:ECU04_1500"/>
<feature type="repeat" description="RCC1" evidence="2">
    <location>
        <begin position="235"/>
        <end position="294"/>
    </location>
</feature>
<evidence type="ECO:0000259" key="3">
    <source>
        <dbReference type="Pfam" id="PF25390"/>
    </source>
</evidence>
<dbReference type="InterPro" id="IPR058923">
    <property type="entry name" value="RCC1-like_dom"/>
</dbReference>
<dbReference type="PROSITE" id="PS00626">
    <property type="entry name" value="RCC1_2"/>
    <property type="match status" value="2"/>
</dbReference>
<protein>
    <submittedName>
        <fullName evidence="4">Regulator of chromosome condensation</fullName>
    </submittedName>
</protein>
<feature type="repeat" description="RCC1" evidence="2">
    <location>
        <begin position="183"/>
        <end position="234"/>
    </location>
</feature>
<dbReference type="PROSITE" id="PS50012">
    <property type="entry name" value="RCC1_3"/>
    <property type="match status" value="6"/>
</dbReference>
<gene>
    <name evidence="4" type="ORF">ECU04_1500</name>
</gene>
<feature type="repeat" description="RCC1" evidence="2">
    <location>
        <begin position="82"/>
        <end position="134"/>
    </location>
</feature>
<dbReference type="InterPro" id="IPR000408">
    <property type="entry name" value="Reg_chr_condens"/>
</dbReference>
<dbReference type="InterPro" id="IPR051625">
    <property type="entry name" value="Signaling_Regulatory_Domain"/>
</dbReference>
<sequence>MIWLVDSVQGSQYIIQTFMAYTIAEKPHSLVHPFQLSIAIEALQNECQVFKPARKLEPHRPWENRKIKRAENKFRKNRVLQMSVFVFGSNAISQLGLGEDAESTHVPTRLSFFDKMSLTKVRCGSLHTLVLDSDGMLYSWGCNDEGALGRDGDESTPQRVCLDEKIVDMDCGASISVALTSRGHVYVWGTFRSTNGTFGLTPGKKISFEPVKVPLKSITALSAGQGFVAALDSKDSIFTFGSNEFGELGRRTSERNKLRALIPDAVTTPRKRLRNYRFRSISCGLNHIIALNTDGEAYCWGSNLYGQLGHDKAESTFKKYKVPLDGIRQVAGGENHSLFVTIDGTLHGCGRNKEGQLGIQSVEAVRTPMKLSIEHVETVRSYNSFNICRVGNELYSWGTGFNGALGHEEETILIPKKIPFDFPEVIDFDVGNDFSVVVTR</sequence>
<evidence type="ECO:0000256" key="2">
    <source>
        <dbReference type="PROSITE-ProRule" id="PRU00235"/>
    </source>
</evidence>
<organism evidence="4">
    <name type="scientific">Encephalitozoon cuniculi</name>
    <name type="common">Microsporidian parasite</name>
    <dbReference type="NCBI Taxonomy" id="6035"/>
    <lineage>
        <taxon>Eukaryota</taxon>
        <taxon>Fungi</taxon>
        <taxon>Fungi incertae sedis</taxon>
        <taxon>Microsporidia</taxon>
        <taxon>Unikaryonidae</taxon>
        <taxon>Encephalitozoon</taxon>
    </lineage>
</organism>
<dbReference type="VEuPathDB" id="MicrosporidiaDB:M970_041490"/>
<keyword evidence="1" id="KW-0677">Repeat</keyword>
<dbReference type="AlphaFoldDB" id="M1K317"/>
<name>M1K317_ENCCN</name>
<evidence type="ECO:0000313" key="4">
    <source>
        <dbReference type="EMBL" id="AGE95228.1"/>
    </source>
</evidence>
<accession>M1K317</accession>
<dbReference type="EMBL" id="KC513606">
    <property type="protein sequence ID" value="AGE95228.1"/>
    <property type="molecule type" value="Genomic_DNA"/>
</dbReference>
<feature type="repeat" description="RCC1" evidence="2">
    <location>
        <begin position="392"/>
        <end position="440"/>
    </location>
</feature>
<dbReference type="PANTHER" id="PTHR22872">
    <property type="entry name" value="BTK-BINDING PROTEIN-RELATED"/>
    <property type="match status" value="1"/>
</dbReference>
<feature type="domain" description="RCC1-like" evidence="3">
    <location>
        <begin position="84"/>
        <end position="437"/>
    </location>
</feature>
<dbReference type="SUPFAM" id="SSF50985">
    <property type="entry name" value="RCC1/BLIP-II"/>
    <property type="match status" value="1"/>
</dbReference>
<reference evidence="4" key="1">
    <citation type="journal article" date="2013" name="Eukaryot. Cell">
        <title>Extremely Reduced Levels of Heterozygosity in the Vertebrate Pathogen Encephalitozoon cuniculi.</title>
        <authorList>
            <person name="Selman M."/>
            <person name="Sak B."/>
            <person name="Kvac M."/>
            <person name="Farinelli L."/>
            <person name="Weiss L.M."/>
            <person name="Corradi N."/>
        </authorList>
    </citation>
    <scope>NUCLEOTIDE SEQUENCE</scope>
</reference>
<feature type="repeat" description="RCC1" evidence="2">
    <location>
        <begin position="295"/>
        <end position="343"/>
    </location>
</feature>
<dbReference type="VEuPathDB" id="MicrosporidiaDB:AEWD_041500"/>
<dbReference type="VEuPathDB" id="MicrosporidiaDB:AEWR_041490"/>
<dbReference type="PRINTS" id="PR00633">
    <property type="entry name" value="RCCNDNSATION"/>
</dbReference>
<dbReference type="Gene3D" id="2.130.10.30">
    <property type="entry name" value="Regulator of chromosome condensation 1/beta-lactamase-inhibitor protein II"/>
    <property type="match status" value="1"/>
</dbReference>
<proteinExistence type="predicted"/>
<evidence type="ECO:0000256" key="1">
    <source>
        <dbReference type="ARBA" id="ARBA00022737"/>
    </source>
</evidence>
<dbReference type="Pfam" id="PF25390">
    <property type="entry name" value="WD40_RLD"/>
    <property type="match status" value="1"/>
</dbReference>
<dbReference type="VEuPathDB" id="MicrosporidiaDB:AEWQ_041490"/>
<feature type="repeat" description="RCC1" evidence="2">
    <location>
        <begin position="135"/>
        <end position="182"/>
    </location>
</feature>
<dbReference type="InterPro" id="IPR009091">
    <property type="entry name" value="RCC1/BLIP-II"/>
</dbReference>